<organism evidence="6 7">
    <name type="scientific">Tropilaelaps mercedesae</name>
    <dbReference type="NCBI Taxonomy" id="418985"/>
    <lineage>
        <taxon>Eukaryota</taxon>
        <taxon>Metazoa</taxon>
        <taxon>Ecdysozoa</taxon>
        <taxon>Arthropoda</taxon>
        <taxon>Chelicerata</taxon>
        <taxon>Arachnida</taxon>
        <taxon>Acari</taxon>
        <taxon>Parasitiformes</taxon>
        <taxon>Mesostigmata</taxon>
        <taxon>Gamasina</taxon>
        <taxon>Dermanyssoidea</taxon>
        <taxon>Laelapidae</taxon>
        <taxon>Tropilaelaps</taxon>
    </lineage>
</organism>
<evidence type="ECO:0000256" key="2">
    <source>
        <dbReference type="ARBA" id="ARBA00059219"/>
    </source>
</evidence>
<proteinExistence type="predicted"/>
<dbReference type="FunFam" id="1.10.238.10:FF:000030">
    <property type="entry name" value="DCN1-like protein"/>
    <property type="match status" value="1"/>
</dbReference>
<dbReference type="GO" id="GO:0031624">
    <property type="term" value="F:ubiquitin conjugating enzyme binding"/>
    <property type="evidence" value="ECO:0007669"/>
    <property type="project" value="TreeGrafter"/>
</dbReference>
<gene>
    <name evidence="6" type="ORF">BIW11_09947</name>
</gene>
<dbReference type="GO" id="GO:0032182">
    <property type="term" value="F:ubiquitin-like protein binding"/>
    <property type="evidence" value="ECO:0007669"/>
    <property type="project" value="TreeGrafter"/>
</dbReference>
<dbReference type="GO" id="GO:0000151">
    <property type="term" value="C:ubiquitin ligase complex"/>
    <property type="evidence" value="ECO:0007669"/>
    <property type="project" value="TreeGrafter"/>
</dbReference>
<feature type="region of interest" description="Disordered" evidence="4">
    <location>
        <begin position="9"/>
        <end position="37"/>
    </location>
</feature>
<comment type="caution">
    <text evidence="6">The sequence shown here is derived from an EMBL/GenBank/DDBJ whole genome shotgun (WGS) entry which is preliminary data.</text>
</comment>
<dbReference type="Pfam" id="PF03556">
    <property type="entry name" value="Cullin_binding"/>
    <property type="match status" value="1"/>
</dbReference>
<dbReference type="Proteomes" id="UP000192247">
    <property type="component" value="Unassembled WGS sequence"/>
</dbReference>
<dbReference type="EMBL" id="MNPL01010456">
    <property type="protein sequence ID" value="OQR73117.1"/>
    <property type="molecule type" value="Genomic_DNA"/>
</dbReference>
<evidence type="ECO:0000313" key="6">
    <source>
        <dbReference type="EMBL" id="OQR73117.1"/>
    </source>
</evidence>
<evidence type="ECO:0000256" key="1">
    <source>
        <dbReference type="ARBA" id="ARBA00022786"/>
    </source>
</evidence>
<dbReference type="PROSITE" id="PS51229">
    <property type="entry name" value="DCUN1"/>
    <property type="match status" value="1"/>
</dbReference>
<dbReference type="AlphaFoldDB" id="A0A1V9XHW9"/>
<dbReference type="GO" id="GO:0005886">
    <property type="term" value="C:plasma membrane"/>
    <property type="evidence" value="ECO:0007669"/>
    <property type="project" value="UniProtKB-ARBA"/>
</dbReference>
<dbReference type="InParanoid" id="A0A1V9XHW9"/>
<dbReference type="GO" id="GO:0045116">
    <property type="term" value="P:protein neddylation"/>
    <property type="evidence" value="ECO:0007669"/>
    <property type="project" value="TreeGrafter"/>
</dbReference>
<evidence type="ECO:0000256" key="4">
    <source>
        <dbReference type="SAM" id="MobiDB-lite"/>
    </source>
</evidence>
<dbReference type="InterPro" id="IPR042460">
    <property type="entry name" value="DCN1-like_PONY"/>
</dbReference>
<feature type="region of interest" description="Disordered" evidence="4">
    <location>
        <begin position="320"/>
        <end position="340"/>
    </location>
</feature>
<sequence>MGNVCCVGGGGGGAGSSASKRAAPTSPLVAGSDSAPELQEQLRGRAQCFLEQQQPQSTDGHDGVREGSLGRSRRAIPPTKLFKGTLSSADNSATSSSQLAKRCSYNLEKIASLFEKYKEPTQTIIGANGISQLCKDLEIPAEDFRILVLAWKCQAKVMCQFSRTEFIQGLSNLGADSVPSLAASLNRVASELRPLGNDDQYYSLYKWVFTFAPVDEDEDCEVTCNGQKQKQKNRLSVEMASQLWAIVFQEPHRPALVDKWLEFLDANAEQIGWISRDTWNLFLVLVQRCAHDLSTYDETEAWPSLFDDFVHFHNDQTNQNCAKNNSPWDEQGNGNVISSP</sequence>
<evidence type="ECO:0000256" key="3">
    <source>
        <dbReference type="RuleBase" id="RU410713"/>
    </source>
</evidence>
<dbReference type="FunFam" id="1.10.238.200:FF:000003">
    <property type="entry name" value="DCN1-like protein 3"/>
    <property type="match status" value="1"/>
</dbReference>
<dbReference type="Gene3D" id="1.10.238.10">
    <property type="entry name" value="EF-hand"/>
    <property type="match status" value="1"/>
</dbReference>
<dbReference type="GO" id="GO:2000436">
    <property type="term" value="P:positive regulation of protein neddylation"/>
    <property type="evidence" value="ECO:0007669"/>
    <property type="project" value="UniProtKB-ARBA"/>
</dbReference>
<comment type="function">
    <text evidence="3">Neddylation of cullins play an essential role in the regulation of SCF-type complexes activity.</text>
</comment>
<dbReference type="PANTHER" id="PTHR12281:SF31">
    <property type="entry name" value="DCN1-LIKE PROTEIN 3"/>
    <property type="match status" value="1"/>
</dbReference>
<dbReference type="InterPro" id="IPR005176">
    <property type="entry name" value="PONY_dom"/>
</dbReference>
<comment type="function">
    <text evidence="2">Promotes neddylation of cullin components of SCF-type E3 ubiquitin ligase complexes and thus regulates SCF-type complex activity. Function promotes cell proliferation.</text>
</comment>
<protein>
    <recommendedName>
        <fullName evidence="3">Defective in cullin neddylation protein</fullName>
    </recommendedName>
</protein>
<keyword evidence="7" id="KW-1185">Reference proteome</keyword>
<evidence type="ECO:0000259" key="5">
    <source>
        <dbReference type="PROSITE" id="PS51229"/>
    </source>
</evidence>
<dbReference type="PANTHER" id="PTHR12281">
    <property type="entry name" value="RP42 RELATED"/>
    <property type="match status" value="1"/>
</dbReference>
<dbReference type="FunCoup" id="A0A1V9XHW9">
    <property type="interactions" value="408"/>
</dbReference>
<dbReference type="OrthoDB" id="6480939at2759"/>
<dbReference type="Gene3D" id="1.10.238.200">
    <property type="entry name" value="Cullin, PONY binding domain"/>
    <property type="match status" value="1"/>
</dbReference>
<dbReference type="GO" id="GO:0097602">
    <property type="term" value="F:cullin family protein binding"/>
    <property type="evidence" value="ECO:0007669"/>
    <property type="project" value="TreeGrafter"/>
</dbReference>
<keyword evidence="1" id="KW-0833">Ubl conjugation pathway</keyword>
<dbReference type="InterPro" id="IPR014764">
    <property type="entry name" value="DCN-prot"/>
</dbReference>
<name>A0A1V9XHW9_9ACAR</name>
<evidence type="ECO:0000313" key="7">
    <source>
        <dbReference type="Proteomes" id="UP000192247"/>
    </source>
</evidence>
<dbReference type="STRING" id="418985.A0A1V9XHW9"/>
<feature type="region of interest" description="Disordered" evidence="4">
    <location>
        <begin position="51"/>
        <end position="72"/>
    </location>
</feature>
<feature type="domain" description="DCUN1" evidence="5">
    <location>
        <begin position="105"/>
        <end position="314"/>
    </location>
</feature>
<reference evidence="6 7" key="1">
    <citation type="journal article" date="2017" name="Gigascience">
        <title>Draft genome of the honey bee ectoparasitic mite, Tropilaelaps mercedesae, is shaped by the parasitic life history.</title>
        <authorList>
            <person name="Dong X."/>
            <person name="Armstrong S.D."/>
            <person name="Xia D."/>
            <person name="Makepeace B.L."/>
            <person name="Darby A.C."/>
            <person name="Kadowaki T."/>
        </authorList>
    </citation>
    <scope>NUCLEOTIDE SEQUENCE [LARGE SCALE GENOMIC DNA]</scope>
    <source>
        <strain evidence="6">Wuxi-XJTLU</strain>
    </source>
</reference>
<accession>A0A1V9XHW9</accession>